<dbReference type="InterPro" id="IPR003323">
    <property type="entry name" value="OTU_dom"/>
</dbReference>
<comment type="cofactor">
    <cofactor evidence="1">
        <name>Mg(2+)</name>
        <dbReference type="ChEBI" id="CHEBI:18420"/>
    </cofactor>
</comment>
<organism evidence="4 5">
    <name type="scientific">Psylliodes chrysocephalus</name>
    <dbReference type="NCBI Taxonomy" id="3402493"/>
    <lineage>
        <taxon>Eukaryota</taxon>
        <taxon>Metazoa</taxon>
        <taxon>Ecdysozoa</taxon>
        <taxon>Arthropoda</taxon>
        <taxon>Hexapoda</taxon>
        <taxon>Insecta</taxon>
        <taxon>Pterygota</taxon>
        <taxon>Neoptera</taxon>
        <taxon>Endopterygota</taxon>
        <taxon>Coleoptera</taxon>
        <taxon>Polyphaga</taxon>
        <taxon>Cucujiformia</taxon>
        <taxon>Chrysomeloidea</taxon>
        <taxon>Chrysomelidae</taxon>
        <taxon>Galerucinae</taxon>
        <taxon>Alticini</taxon>
        <taxon>Psylliodes</taxon>
    </lineage>
</organism>
<dbReference type="Pfam" id="PF14214">
    <property type="entry name" value="Helitron_like_N"/>
    <property type="match status" value="1"/>
</dbReference>
<feature type="region of interest" description="Disordered" evidence="2">
    <location>
        <begin position="1"/>
        <end position="26"/>
    </location>
</feature>
<dbReference type="PANTHER" id="PTHR47642">
    <property type="entry name" value="ATP-DEPENDENT DNA HELICASE"/>
    <property type="match status" value="1"/>
</dbReference>
<evidence type="ECO:0000313" key="5">
    <source>
        <dbReference type="Proteomes" id="UP001153636"/>
    </source>
</evidence>
<dbReference type="InterPro" id="IPR036691">
    <property type="entry name" value="Endo/exonu/phosph_ase_sf"/>
</dbReference>
<feature type="compositionally biased region" description="Basic residues" evidence="2">
    <location>
        <begin position="1"/>
        <end position="21"/>
    </location>
</feature>
<feature type="region of interest" description="Disordered" evidence="2">
    <location>
        <begin position="71"/>
        <end position="125"/>
    </location>
</feature>
<feature type="region of interest" description="Disordered" evidence="2">
    <location>
        <begin position="156"/>
        <end position="208"/>
    </location>
</feature>
<dbReference type="Pfam" id="PF05970">
    <property type="entry name" value="PIF1"/>
    <property type="match status" value="1"/>
</dbReference>
<accession>A0A9P0GDB7</accession>
<keyword evidence="1" id="KW-0227">DNA damage</keyword>
<dbReference type="GO" id="GO:0000723">
    <property type="term" value="P:telomere maintenance"/>
    <property type="evidence" value="ECO:0007669"/>
    <property type="project" value="InterPro"/>
</dbReference>
<dbReference type="InterPro" id="IPR046700">
    <property type="entry name" value="DUF6570"/>
</dbReference>
<dbReference type="OrthoDB" id="10063525at2759"/>
<keyword evidence="5" id="KW-1185">Reference proteome</keyword>
<evidence type="ECO:0000313" key="4">
    <source>
        <dbReference type="EMBL" id="CAH1111544.1"/>
    </source>
</evidence>
<keyword evidence="1" id="KW-0233">DNA recombination</keyword>
<dbReference type="Gene3D" id="3.60.10.10">
    <property type="entry name" value="Endonuclease/exonuclease/phosphatase"/>
    <property type="match status" value="1"/>
</dbReference>
<dbReference type="SUPFAM" id="SSF54001">
    <property type="entry name" value="Cysteine proteinases"/>
    <property type="match status" value="1"/>
</dbReference>
<dbReference type="Proteomes" id="UP001153636">
    <property type="component" value="Chromosome 6"/>
</dbReference>
<keyword evidence="1" id="KW-0347">Helicase</keyword>
<evidence type="ECO:0000256" key="2">
    <source>
        <dbReference type="SAM" id="MobiDB-lite"/>
    </source>
</evidence>
<dbReference type="GO" id="GO:0016787">
    <property type="term" value="F:hydrolase activity"/>
    <property type="evidence" value="ECO:0007669"/>
    <property type="project" value="UniProtKB-KW"/>
</dbReference>
<feature type="region of interest" description="Disordered" evidence="2">
    <location>
        <begin position="239"/>
        <end position="270"/>
    </location>
</feature>
<keyword evidence="1" id="KW-0378">Hydrolase</keyword>
<dbReference type="GO" id="GO:0005524">
    <property type="term" value="F:ATP binding"/>
    <property type="evidence" value="ECO:0007669"/>
    <property type="project" value="UniProtKB-KW"/>
</dbReference>
<dbReference type="GO" id="GO:0006310">
    <property type="term" value="P:DNA recombination"/>
    <property type="evidence" value="ECO:0007669"/>
    <property type="project" value="UniProtKB-KW"/>
</dbReference>
<keyword evidence="1" id="KW-0234">DNA repair</keyword>
<dbReference type="EMBL" id="OV651818">
    <property type="protein sequence ID" value="CAH1111544.1"/>
    <property type="molecule type" value="Genomic_DNA"/>
</dbReference>
<dbReference type="Pfam" id="PF20209">
    <property type="entry name" value="DUF6570"/>
    <property type="match status" value="1"/>
</dbReference>
<comment type="similarity">
    <text evidence="1">Belongs to the helicase family.</text>
</comment>
<gene>
    <name evidence="4" type="ORF">PSYICH_LOCUS11853</name>
</gene>
<dbReference type="GO" id="GO:0006281">
    <property type="term" value="P:DNA repair"/>
    <property type="evidence" value="ECO:0007669"/>
    <property type="project" value="UniProtKB-KW"/>
</dbReference>
<comment type="catalytic activity">
    <reaction evidence="1">
        <text>ATP + H2O = ADP + phosphate + H(+)</text>
        <dbReference type="Rhea" id="RHEA:13065"/>
        <dbReference type="ChEBI" id="CHEBI:15377"/>
        <dbReference type="ChEBI" id="CHEBI:15378"/>
        <dbReference type="ChEBI" id="CHEBI:30616"/>
        <dbReference type="ChEBI" id="CHEBI:43474"/>
        <dbReference type="ChEBI" id="CHEBI:456216"/>
        <dbReference type="EC" id="5.6.2.3"/>
    </reaction>
</comment>
<dbReference type="Gene3D" id="3.40.50.300">
    <property type="entry name" value="P-loop containing nucleotide triphosphate hydrolases"/>
    <property type="match status" value="1"/>
</dbReference>
<dbReference type="SUPFAM" id="SSF52540">
    <property type="entry name" value="P-loop containing nucleoside triphosphate hydrolases"/>
    <property type="match status" value="2"/>
</dbReference>
<evidence type="ECO:0000256" key="1">
    <source>
        <dbReference type="RuleBase" id="RU363044"/>
    </source>
</evidence>
<dbReference type="EC" id="5.6.2.3" evidence="1"/>
<sequence length="2193" mass="257569">MRSKKRSQRQQNKLNKKHIEIKRKNEEYQKDERLKNKEYKRIIRQDDLYKERERLNNIKLTQKLREDEMYKERERLSNKESMQKIREDEMYKERERLSNKESMQKIREDEMYKERERLSNKESMQKIREDEMYKERERLSNKESMQKIREDEMYKERERLSNKESMQKIREDEMYKERERLSNKESKKKVREDKTYKERERLSNKESMQKIREDEMYKERERLSNKESMQKIREDEMYKERERLSNKESKKKIREDEMYKERERLSNKESMKKIREDEEYRQKEKNRDKIAKQNKRKLDLFKQRELYYNSLMRSQSGAAKIYLQFIKDKAILPDLICCCCEGLFFSHSVVKYLENMVRQKYSDDFHDKIFNYDSAYICKTCQNSVNKGKIPKLATSNGLKFIDIPNCLKIMTALEERMVAPYINFMQIRPLKTFALNPQLGIKGSVVNIPIEINDMLQVLPRKFDNMATLQIKLKRHMLHSTHYMFESIRPAIVCEALKYLIETPLYINLMKKLILLWTKDDKSIDSESDPEEDTNDEVMLIDQNKELTDQVKIIAPGQGKTPVPWHMIEDIDELCFPKIFGGHKLNVPKFITYSDQAKSESRRRDRRSCVPTRILYMAKKKLEQTCIASVNICLRKTKQTNNLSVANVLNTEFVNNLVKFDVGYKFLKQVRSSPSFWESKKKDLMAMIRQLGKPTIFLTLSAAESWWPELIKTLIKLSRSEIISLEEALNLDAHEKSELIRNDPVTCARYFDYKVNKFMILLKQKDSIFGNYLLEDSYERVEFQMRGSPHEHIFLWLKNAPKYDPSNPDSIEECISFIDTYITCHYDEKDPYMAVQRHKHTNTCYKGKKNEQKCRFNFPLPVMPRTMILIPLNDVEKSVEMRENLMKIRKLMNYFYKKQEQLSFQEVLDKLKLNESQYINALRSSLKRVQVFLKRSSLEVGINSYNKNILHLFESNIDVQFVLEEYGVASYIINYVGKVDAGLSKLLRDAASDMNNESKNIKDKFRKIANVFLNSNLMSAQEASYHVLSLPLSKSSRQTIFINTSPINERAMMLKTTKELGTLDKNSTDVFMENIFAKYSNRSATMENTCLADFVSMHSKKKLNHDNEDNPSAEYQTRQKPAIIRYRRYKLAQDPTNYYREQVLLFLPWRNEITEIENANCENIYYTNEIEIEGNRQKYSIIHDEILENALENAQNEINSVEQVDINDFVADQLESDQQVDILEQEGKQIVNDKKVNRFSCPKRISGKDLLKLMYDLNVSQREFVMHVLKCIKERHIPLKIFLSGSAGVGKSTVINCLYQLVTHYFDNLPGAYKDTLIVLLCAPSGKAAYLINGVTLHTAFALPVSQFGGQMPELSADVANTIREKLFNLKLIIIDEISMVGSTLLSRVDTRLRQIMGINQTFGGVSVLLVGDLNQLPPVMDSPIFKIPGKNEMKQFFDVNPLWDEFKLFELTEIMRQKDEKLFIEALNNLATGQMTTDDINLIKSRTCTEAHVPRSAIRLFAENKNVDSFNEIKIDMQPGTEYISEAKDTILGKVSDVTRNKVIESLKYKSTTDVNGLPYKIKFKLGIKYMLTNNIDVEDGLVNGACDFSRSRRITRQMMYVALSRVTKLSGLYILGEFRPPKLTKRQDDPILSELNRLRMERKLHLCFNDLRQTNGMTVIYQNVCSLTKKLKYILKDEWYQKGDILILSETLTQTSDTIRIPHFKEIFRSDTNGCSRGVICFAKNNILITNIHHVLDMNDKKSCHVELFSFKINDFYIVSGYKSPSCPNHVFEKMFDQILSERTQTNSETVIIGDFNFNMQYHPDVSVISKMFNKYNLHTLLPQDLSTTEMNTQIDVIFSTYSFMIADIYETYFSYHKPIFVVLNNEQKDLKNDAIIQSKKNIEYTTQNTSFNMKYVNDENNEKIFDSHTEKHVHNIHLTVPDIMTILSEIYNIDTTISVIDYRFALQAIYCKYENFINALKRDIAQVERATFNNHPLDYHRKDKLYFNALEERAKIVKTEGDGSCLFRSFSLCIFGIEKFHINMRVLCCFIFEEYWSEFDRIVVNLSDYTCMKILIHNTADIRVWGDAIHTKAISVASHRNIYLYNEINENDKDRYSTFEDLQRKCDANQLNTIHYIFPSNVPGNILETVDILKPIAVLLTDIGTNSAHYSAVLPIHYESQLLRPKFYGDRIQVDSEPEAPNSIIEISD</sequence>
<name>A0A9P0GDB7_9CUCU</name>
<dbReference type="InterPro" id="IPR051055">
    <property type="entry name" value="PIF1_helicase"/>
</dbReference>
<feature type="domain" description="OTU" evidence="3">
    <location>
        <begin position="1998"/>
        <end position="2160"/>
    </location>
</feature>
<protein>
    <recommendedName>
        <fullName evidence="1">ATP-dependent DNA helicase</fullName>
        <ecNumber evidence="1">5.6.2.3</ecNumber>
    </recommendedName>
</protein>
<keyword evidence="1" id="KW-0547">Nucleotide-binding</keyword>
<dbReference type="PANTHER" id="PTHR47642:SF5">
    <property type="entry name" value="ATP-DEPENDENT DNA HELICASE"/>
    <property type="match status" value="1"/>
</dbReference>
<dbReference type="SUPFAM" id="SSF56219">
    <property type="entry name" value="DNase I-like"/>
    <property type="match status" value="1"/>
</dbReference>
<dbReference type="PROSITE" id="PS50802">
    <property type="entry name" value="OTU"/>
    <property type="match status" value="1"/>
</dbReference>
<dbReference type="GO" id="GO:0043139">
    <property type="term" value="F:5'-3' DNA helicase activity"/>
    <property type="evidence" value="ECO:0007669"/>
    <property type="project" value="UniProtKB-EC"/>
</dbReference>
<dbReference type="InterPro" id="IPR010285">
    <property type="entry name" value="DNA_helicase_pif1-like_DEAD"/>
</dbReference>
<proteinExistence type="inferred from homology"/>
<dbReference type="Gene3D" id="3.90.70.80">
    <property type="match status" value="1"/>
</dbReference>
<keyword evidence="1" id="KW-0067">ATP-binding</keyword>
<dbReference type="InterPro" id="IPR038765">
    <property type="entry name" value="Papain-like_cys_pep_sf"/>
</dbReference>
<evidence type="ECO:0000259" key="3">
    <source>
        <dbReference type="PROSITE" id="PS50802"/>
    </source>
</evidence>
<dbReference type="InterPro" id="IPR027417">
    <property type="entry name" value="P-loop_NTPase"/>
</dbReference>
<dbReference type="InterPro" id="IPR025476">
    <property type="entry name" value="Helitron_helicase-like"/>
</dbReference>
<reference evidence="4" key="1">
    <citation type="submission" date="2022-01" db="EMBL/GenBank/DDBJ databases">
        <authorList>
            <person name="King R."/>
        </authorList>
    </citation>
    <scope>NUCLEOTIDE SEQUENCE</scope>
</reference>